<dbReference type="OrthoDB" id="4865413at2"/>
<dbReference type="AlphaFoldDB" id="A0A2U2RMX5"/>
<feature type="compositionally biased region" description="Acidic residues" evidence="1">
    <location>
        <begin position="12"/>
        <end position="21"/>
    </location>
</feature>
<dbReference type="EMBL" id="QFKX01000001">
    <property type="protein sequence ID" value="PWH07237.1"/>
    <property type="molecule type" value="Genomic_DNA"/>
</dbReference>
<evidence type="ECO:0000313" key="2">
    <source>
        <dbReference type="EMBL" id="PWH07237.1"/>
    </source>
</evidence>
<evidence type="ECO:0000256" key="1">
    <source>
        <dbReference type="SAM" id="MobiDB-lite"/>
    </source>
</evidence>
<dbReference type="Proteomes" id="UP000245590">
    <property type="component" value="Unassembled WGS sequence"/>
</dbReference>
<gene>
    <name evidence="2" type="ORF">DEO23_00840</name>
</gene>
<dbReference type="RefSeq" id="WP_109274121.1">
    <property type="nucleotide sequence ID" value="NZ_QFKX01000001.1"/>
</dbReference>
<comment type="caution">
    <text evidence="2">The sequence shown here is derived from an EMBL/GenBank/DDBJ whole genome shotgun (WGS) entry which is preliminary data.</text>
</comment>
<protein>
    <submittedName>
        <fullName evidence="2">Uncharacterized protein</fullName>
    </submittedName>
</protein>
<reference evidence="2 3" key="1">
    <citation type="submission" date="2018-05" db="EMBL/GenBank/DDBJ databases">
        <title>Brachybacterium sp. M1HQ-2T, whole genome shotgun sequence.</title>
        <authorList>
            <person name="Tuo L."/>
        </authorList>
    </citation>
    <scope>NUCLEOTIDE SEQUENCE [LARGE SCALE GENOMIC DNA]</scope>
    <source>
        <strain evidence="2 3">M1HQ-2</strain>
    </source>
</reference>
<name>A0A2U2RMX5_9MICO</name>
<proteinExistence type="predicted"/>
<keyword evidence="3" id="KW-1185">Reference proteome</keyword>
<organism evidence="2 3">
    <name type="scientific">Brachybacterium endophyticum</name>
    <dbReference type="NCBI Taxonomy" id="2182385"/>
    <lineage>
        <taxon>Bacteria</taxon>
        <taxon>Bacillati</taxon>
        <taxon>Actinomycetota</taxon>
        <taxon>Actinomycetes</taxon>
        <taxon>Micrococcales</taxon>
        <taxon>Dermabacteraceae</taxon>
        <taxon>Brachybacterium</taxon>
    </lineage>
</organism>
<sequence>MSNHAHAQTLAEDPEPEEWLDPDVWLARRGSSRDAGWDVDDRDRDQEWWDGWDGADEGDWLDELSGGHGDGGAGHAPWYLGDALAVADGTAELEVQDWEAEILAIPFVRRCRALLEYVGEGRRLTDRGTLPVARIRELRGILGVSRPGTTLREVPEIRECWNALIQMGVLTIADDWVRRSEDPHGHWTLDRSSEDLSAGAVAALGWLLALKTCVCPEHGGFEGEWCLLETLLATTAPGGLMLPRLPEDGELGELEVAELFAAIGASPQITRLPVDEEAGCVDLAALSELATVQRDLDLLVDAGVLERRGASIIGSPALGAAVALHLILRDRALPQCASPGCRRRVRER</sequence>
<accession>A0A2U2RMX5</accession>
<evidence type="ECO:0000313" key="3">
    <source>
        <dbReference type="Proteomes" id="UP000245590"/>
    </source>
</evidence>
<feature type="region of interest" description="Disordered" evidence="1">
    <location>
        <begin position="1"/>
        <end position="21"/>
    </location>
</feature>